<reference evidence="4" key="1">
    <citation type="submission" date="2012-06" db="EMBL/GenBank/DDBJ databases">
        <title>Complete sequence of Desulfitobacterium dehalogenans ATCC 51507.</title>
        <authorList>
            <person name="Lucas S."/>
            <person name="Han J."/>
            <person name="Lapidus A."/>
            <person name="Cheng J.-F."/>
            <person name="Goodwin L."/>
            <person name="Pitluck S."/>
            <person name="Peters L."/>
            <person name="Ovchinnikova G."/>
            <person name="Teshima H."/>
            <person name="Detter J.C."/>
            <person name="Han C."/>
            <person name="Tapia R."/>
            <person name="Land M."/>
            <person name="Hauser L."/>
            <person name="Kyrpides N."/>
            <person name="Ivanova N."/>
            <person name="Pagani I."/>
            <person name="Kruse T."/>
            <person name="de Vos W.M."/>
            <person name="Smidt H."/>
            <person name="Woyke T."/>
        </authorList>
    </citation>
    <scope>NUCLEOTIDE SEQUENCE [LARGE SCALE GENOMIC DNA]</scope>
    <source>
        <strain evidence="4">ATCC 51507 / DSM 9161 / JW/IU-DC1</strain>
    </source>
</reference>
<evidence type="ECO:0000256" key="1">
    <source>
        <dbReference type="ARBA" id="ARBA00023002"/>
    </source>
</evidence>
<dbReference type="Gene3D" id="3.40.309.10">
    <property type="entry name" value="Aldehyde Dehydrogenase, Chain A, domain 2"/>
    <property type="match status" value="1"/>
</dbReference>
<keyword evidence="1 3" id="KW-0560">Oxidoreductase</keyword>
<dbReference type="InterPro" id="IPR016162">
    <property type="entry name" value="Ald_DH_N"/>
</dbReference>
<dbReference type="Gene3D" id="3.40.605.10">
    <property type="entry name" value="Aldehyde Dehydrogenase, Chain A, domain 1"/>
    <property type="match status" value="1"/>
</dbReference>
<dbReference type="KEGG" id="ddh:Desde_0354"/>
<dbReference type="EMBL" id="CP003348">
    <property type="protein sequence ID" value="AFL98822.1"/>
    <property type="molecule type" value="Genomic_DNA"/>
</dbReference>
<dbReference type="STRING" id="756499.Desde_0354"/>
<proteinExistence type="predicted"/>
<dbReference type="Pfam" id="PF00171">
    <property type="entry name" value="Aldedh"/>
    <property type="match status" value="1"/>
</dbReference>
<protein>
    <submittedName>
        <fullName evidence="3">NAD-dependent aldehyde dehydrogenase</fullName>
        <ecNumber evidence="3">1.2.1.10</ecNumber>
    </submittedName>
</protein>
<dbReference type="EC" id="1.2.1.10" evidence="3"/>
<evidence type="ECO:0000313" key="3">
    <source>
        <dbReference type="EMBL" id="AFL98822.1"/>
    </source>
</evidence>
<dbReference type="InterPro" id="IPR015590">
    <property type="entry name" value="Aldehyde_DH_dom"/>
</dbReference>
<dbReference type="CDD" id="cd07122">
    <property type="entry name" value="ALDH_F20_ACDH"/>
    <property type="match status" value="1"/>
</dbReference>
<dbReference type="Proteomes" id="UP000006053">
    <property type="component" value="Chromosome"/>
</dbReference>
<dbReference type="GO" id="GO:0008774">
    <property type="term" value="F:acetaldehyde dehydrogenase (acetylating) activity"/>
    <property type="evidence" value="ECO:0007669"/>
    <property type="project" value="UniProtKB-EC"/>
</dbReference>
<gene>
    <name evidence="3" type="ordered locus">Desde_0354</name>
</gene>
<organism evidence="3 4">
    <name type="scientific">Desulfitobacterium dehalogenans (strain ATCC 51507 / DSM 9161 / JW/IU-DC1)</name>
    <dbReference type="NCBI Taxonomy" id="756499"/>
    <lineage>
        <taxon>Bacteria</taxon>
        <taxon>Bacillati</taxon>
        <taxon>Bacillota</taxon>
        <taxon>Clostridia</taxon>
        <taxon>Eubacteriales</taxon>
        <taxon>Desulfitobacteriaceae</taxon>
        <taxon>Desulfitobacterium</taxon>
    </lineage>
</organism>
<dbReference type="HOGENOM" id="CLU_028794_3_1_9"/>
<sequence>MVLDTDLASIQESRHLVKKAKEAQLQLAHFNEQQIDKILVSIVEAIEANAERLARMACKETEYGIVEHKIAKNLFASREVYESTKHIKTIGTISEDSYAKVIRYAAPMGVLVGVTPRTNPTSTIIHNALCAIKGANSIVFSPHPFAVQCGCATAELINEAAVRAGAPDGVCSCLSLTSLQATNELMHHSDVAAIIATGGPGLVKSAYSAGKPAFGVGSGNVPVFIERTADVKQAVSDIMVSKTFDNGMICASEQSIIVDQPIQDEVIAELKRLGAYFLSPEEVKKAGRVVITPAGGMNNALVGQLPAVIAEKAGISIPPDAKLLIAPMDGYGRDYPLSHEKLTTVLGFYVVNDWKEACNLSIELLKLGGIGHSCAIHSLNETIIHEFLQKPVFRIIVNTPSALGGIGQTTGLMPSLTLGCGTWGGSSISENLGPQHLINIKHLTYGIKKATFAKTQTFTTAASSLLQQPKVDSLNIQSDAIEDIVKQVLQQLKVC</sequence>
<keyword evidence="4" id="KW-1185">Reference proteome</keyword>
<dbReference type="OrthoDB" id="9804734at2"/>
<name>I4A4D8_DESDJ</name>
<evidence type="ECO:0000259" key="2">
    <source>
        <dbReference type="Pfam" id="PF00171"/>
    </source>
</evidence>
<dbReference type="SUPFAM" id="SSF53720">
    <property type="entry name" value="ALDH-like"/>
    <property type="match status" value="1"/>
</dbReference>
<dbReference type="eggNOG" id="COG1012">
    <property type="taxonomic scope" value="Bacteria"/>
</dbReference>
<dbReference type="RefSeq" id="WP_014792319.1">
    <property type="nucleotide sequence ID" value="NC_018017.1"/>
</dbReference>
<feature type="domain" description="Aldehyde dehydrogenase" evidence="2">
    <location>
        <begin position="9"/>
        <end position="271"/>
    </location>
</feature>
<dbReference type="InterPro" id="IPR016161">
    <property type="entry name" value="Ald_DH/histidinol_DH"/>
</dbReference>
<reference evidence="3 4" key="2">
    <citation type="journal article" date="2015" name="J. Bacteriol.">
        <title>Genomic, proteomic, and biochemical analysis of the organohalide respiratory pathway in Desulfitobacterium dehalogenans.</title>
        <authorList>
            <person name="Kruse T."/>
            <person name="van de Pas B.A."/>
            <person name="Atteia A."/>
            <person name="Krab K."/>
            <person name="Hagen W.R."/>
            <person name="Goodwin L."/>
            <person name="Chain P."/>
            <person name="Boeren S."/>
            <person name="Maphosa F."/>
            <person name="Schraa G."/>
            <person name="de Vos W.M."/>
            <person name="van der Oost J."/>
            <person name="Smidt H."/>
            <person name="Stams A.J."/>
        </authorList>
    </citation>
    <scope>NUCLEOTIDE SEQUENCE [LARGE SCALE GENOMIC DNA]</scope>
    <source>
        <strain evidence="4">ATCC 51507 / DSM 9161 / JW/IU-DC1</strain>
    </source>
</reference>
<dbReference type="PANTHER" id="PTHR11699">
    <property type="entry name" value="ALDEHYDE DEHYDROGENASE-RELATED"/>
    <property type="match status" value="1"/>
</dbReference>
<evidence type="ECO:0000313" key="4">
    <source>
        <dbReference type="Proteomes" id="UP000006053"/>
    </source>
</evidence>
<accession>I4A4D8</accession>
<dbReference type="InterPro" id="IPR016163">
    <property type="entry name" value="Ald_DH_C"/>
</dbReference>
<dbReference type="AlphaFoldDB" id="I4A4D8"/>